<evidence type="ECO:0000256" key="1">
    <source>
        <dbReference type="ARBA" id="ARBA00002460"/>
    </source>
</evidence>
<evidence type="ECO:0000256" key="6">
    <source>
        <dbReference type="ARBA" id="ARBA00022448"/>
    </source>
</evidence>
<protein>
    <recommendedName>
        <fullName evidence="5">Intermembrane phospholipid transport system permease protein MlaE</fullName>
    </recommendedName>
</protein>
<evidence type="ECO:0000313" key="14">
    <source>
        <dbReference type="Proteomes" id="UP000020595"/>
    </source>
</evidence>
<dbReference type="EMBL" id="JEWH01000010">
    <property type="protein sequence ID" value="EXB06614.1"/>
    <property type="molecule type" value="Genomic_DNA"/>
</dbReference>
<evidence type="ECO:0000256" key="8">
    <source>
        <dbReference type="ARBA" id="ARBA00022519"/>
    </source>
</evidence>
<keyword evidence="6" id="KW-0813">Transport</keyword>
<dbReference type="AlphaFoldDB" id="A0A009IPF8"/>
<evidence type="ECO:0000313" key="13">
    <source>
        <dbReference type="EMBL" id="EXB06614.1"/>
    </source>
</evidence>
<evidence type="ECO:0000256" key="7">
    <source>
        <dbReference type="ARBA" id="ARBA00022475"/>
    </source>
</evidence>
<feature type="transmembrane region" description="Helical" evidence="12">
    <location>
        <begin position="196"/>
        <end position="216"/>
    </location>
</feature>
<evidence type="ECO:0000256" key="5">
    <source>
        <dbReference type="ARBA" id="ARBA00020857"/>
    </source>
</evidence>
<keyword evidence="11 12" id="KW-0472">Membrane</keyword>
<accession>A0A009IPF8</accession>
<evidence type="ECO:0000256" key="4">
    <source>
        <dbReference type="ARBA" id="ARBA00011380"/>
    </source>
</evidence>
<proteinExistence type="inferred from homology"/>
<comment type="similarity">
    <text evidence="3 12">Belongs to the MlaE permease family.</text>
</comment>
<feature type="transmembrane region" description="Helical" evidence="12">
    <location>
        <begin position="20"/>
        <end position="43"/>
    </location>
</feature>
<dbReference type="NCBIfam" id="TIGR00056">
    <property type="entry name" value="MlaE family lipid ABC transporter permease subunit"/>
    <property type="match status" value="1"/>
</dbReference>
<evidence type="ECO:0000256" key="11">
    <source>
        <dbReference type="ARBA" id="ARBA00023136"/>
    </source>
</evidence>
<comment type="function">
    <text evidence="1">Part of the ABC transporter complex MlaFEDB, which is involved in a phospholipid transport pathway that maintains lipid asymmetry in the outer membrane by retrograde trafficking of phospholipids from the outer membrane to the inner membrane. Probably responsible for the translocation of the substrate across the membrane.</text>
</comment>
<keyword evidence="10 12" id="KW-1133">Transmembrane helix</keyword>
<feature type="transmembrane region" description="Helical" evidence="12">
    <location>
        <begin position="145"/>
        <end position="165"/>
    </location>
</feature>
<sequence length="259" mass="27453">MNTIAWLGRLVIERIRGIGAAAHMLLQIIFSLPSAGGFGRFVYQMHRVGVMSLLIIAVSGLFIGAVLGLQMYSILVTFGAESMLGTAISLTLLRELASVVAALLFAGRAGSALTAEIGSMKQSEQLASMEMIGVDPLKQIVSPRLWAGIVSLPMLTVIFAAIGIIGGKMVGVDFLGADEGSFWSGMQNTVRFGHDIFNGTIIKSIVFALICTWVAVYQGYACDPTPEGIATAMTRTVVYSSLCVLGFDFVLTAVMFGGI</sequence>
<keyword evidence="9 12" id="KW-0812">Transmembrane</keyword>
<comment type="subunit">
    <text evidence="4">The complex is composed of two ATP-binding proteins (MlaF), two transmembrane proteins (MlaE), two cytoplasmic solute-binding proteins (MlaB) and six periplasmic solute-binding proteins (MlaD).</text>
</comment>
<dbReference type="PANTHER" id="PTHR30188:SF4">
    <property type="entry name" value="PROTEIN TRIGALACTOSYLDIACYLGLYCEROL 1, CHLOROPLASTIC"/>
    <property type="match status" value="1"/>
</dbReference>
<dbReference type="InterPro" id="IPR053408">
    <property type="entry name" value="MlaE_Permease"/>
</dbReference>
<gene>
    <name evidence="13" type="ORF">J512_1201</name>
</gene>
<dbReference type="PATRIC" id="fig|1310613.3.peg.1152"/>
<name>A0A009IPF8_ACIB9</name>
<keyword evidence="8 12" id="KW-0997">Cell inner membrane</keyword>
<evidence type="ECO:0000256" key="10">
    <source>
        <dbReference type="ARBA" id="ARBA00022989"/>
    </source>
</evidence>
<feature type="transmembrane region" description="Helical" evidence="12">
    <location>
        <begin position="84"/>
        <end position="106"/>
    </location>
</feature>
<dbReference type="GO" id="GO:0005548">
    <property type="term" value="F:phospholipid transporter activity"/>
    <property type="evidence" value="ECO:0007669"/>
    <property type="project" value="TreeGrafter"/>
</dbReference>
<dbReference type="PANTHER" id="PTHR30188">
    <property type="entry name" value="ABC TRANSPORTER PERMEASE PROTEIN-RELATED"/>
    <property type="match status" value="1"/>
</dbReference>
<dbReference type="RefSeq" id="WP_032050896.1">
    <property type="nucleotide sequence ID" value="NZ_JEWH01000010.1"/>
</dbReference>
<dbReference type="NCBIfam" id="NF033619">
    <property type="entry name" value="perm_MlaE_1"/>
    <property type="match status" value="1"/>
</dbReference>
<evidence type="ECO:0000256" key="9">
    <source>
        <dbReference type="ARBA" id="ARBA00022692"/>
    </source>
</evidence>
<feature type="transmembrane region" description="Helical" evidence="12">
    <location>
        <begin position="237"/>
        <end position="256"/>
    </location>
</feature>
<dbReference type="InterPro" id="IPR003453">
    <property type="entry name" value="ABC_MlaE_roteobac"/>
</dbReference>
<reference evidence="13 14" key="1">
    <citation type="submission" date="2014-02" db="EMBL/GenBank/DDBJ databases">
        <title>Comparative genomics and transcriptomics to identify genetic mechanisms underlying the emergence of carbapenem resistant Acinetobacter baumannii (CRAb).</title>
        <authorList>
            <person name="Harris A.D."/>
            <person name="Johnson K.J."/>
            <person name="George J."/>
            <person name="Shefchek K."/>
            <person name="Daugherty S.C."/>
            <person name="Parankush S."/>
            <person name="Sadzewicz L."/>
            <person name="Tallon L."/>
            <person name="Sengamalay N."/>
            <person name="Hazen T.H."/>
            <person name="Rasko D.A."/>
        </authorList>
    </citation>
    <scope>NUCLEOTIDE SEQUENCE [LARGE SCALE GENOMIC DNA]</scope>
    <source>
        <strain evidence="13 14">1295743</strain>
    </source>
</reference>
<dbReference type="Proteomes" id="UP000020595">
    <property type="component" value="Unassembled WGS sequence"/>
</dbReference>
<dbReference type="GO" id="GO:0043190">
    <property type="term" value="C:ATP-binding cassette (ABC) transporter complex"/>
    <property type="evidence" value="ECO:0007669"/>
    <property type="project" value="InterPro"/>
</dbReference>
<comment type="subcellular location">
    <subcellularLocation>
        <location evidence="2 12">Cell inner membrane</location>
        <topology evidence="2 12">Multi-pass membrane protein</topology>
    </subcellularLocation>
</comment>
<comment type="caution">
    <text evidence="13">The sequence shown here is derived from an EMBL/GenBank/DDBJ whole genome shotgun (WGS) entry which is preliminary data.</text>
</comment>
<keyword evidence="7" id="KW-1003">Cell membrane</keyword>
<evidence type="ECO:0000256" key="12">
    <source>
        <dbReference type="RuleBase" id="RU362044"/>
    </source>
</evidence>
<evidence type="ECO:0000256" key="3">
    <source>
        <dbReference type="ARBA" id="ARBA00007556"/>
    </source>
</evidence>
<dbReference type="Pfam" id="PF02405">
    <property type="entry name" value="MlaE"/>
    <property type="match status" value="1"/>
</dbReference>
<dbReference type="InterPro" id="IPR030802">
    <property type="entry name" value="Permease_MalE"/>
</dbReference>
<organism evidence="13 14">
    <name type="scientific">Acinetobacter baumannii (strain 1295743)</name>
    <dbReference type="NCBI Taxonomy" id="1310613"/>
    <lineage>
        <taxon>Bacteria</taxon>
        <taxon>Pseudomonadati</taxon>
        <taxon>Pseudomonadota</taxon>
        <taxon>Gammaproteobacteria</taxon>
        <taxon>Moraxellales</taxon>
        <taxon>Moraxellaceae</taxon>
        <taxon>Acinetobacter</taxon>
        <taxon>Acinetobacter calcoaceticus/baumannii complex</taxon>
    </lineage>
</organism>
<evidence type="ECO:0000256" key="2">
    <source>
        <dbReference type="ARBA" id="ARBA00004429"/>
    </source>
</evidence>
<feature type="transmembrane region" description="Helical" evidence="12">
    <location>
        <begin position="50"/>
        <end position="72"/>
    </location>
</feature>